<dbReference type="AlphaFoldDB" id="A0A919MIJ1"/>
<dbReference type="InterPro" id="IPR050498">
    <property type="entry name" value="Ycf3"/>
</dbReference>
<dbReference type="InterPro" id="IPR011990">
    <property type="entry name" value="TPR-like_helical_dom_sf"/>
</dbReference>
<accession>A0A919MIJ1</accession>
<name>A0A919MIJ1_9ACTN</name>
<evidence type="ECO:0000313" key="4">
    <source>
        <dbReference type="EMBL" id="GIE13740.1"/>
    </source>
</evidence>
<evidence type="ECO:0008006" key="6">
    <source>
        <dbReference type="Google" id="ProtNLM"/>
    </source>
</evidence>
<feature type="repeat" description="TPR" evidence="3">
    <location>
        <begin position="478"/>
        <end position="511"/>
    </location>
</feature>
<comment type="caution">
    <text evidence="4">The sequence shown here is derived from an EMBL/GenBank/DDBJ whole genome shotgun (WGS) entry which is preliminary data.</text>
</comment>
<proteinExistence type="predicted"/>
<dbReference type="Proteomes" id="UP000598174">
    <property type="component" value="Unassembled WGS sequence"/>
</dbReference>
<evidence type="ECO:0000313" key="5">
    <source>
        <dbReference type="Proteomes" id="UP000598174"/>
    </source>
</evidence>
<dbReference type="InterPro" id="IPR019734">
    <property type="entry name" value="TPR_rpt"/>
</dbReference>
<dbReference type="PROSITE" id="PS50005">
    <property type="entry name" value="TPR"/>
    <property type="match status" value="4"/>
</dbReference>
<evidence type="ECO:0000256" key="1">
    <source>
        <dbReference type="ARBA" id="ARBA00022737"/>
    </source>
</evidence>
<dbReference type="Pfam" id="PF13414">
    <property type="entry name" value="TPR_11"/>
    <property type="match status" value="1"/>
</dbReference>
<protein>
    <recommendedName>
        <fullName evidence="6">Tetratricopeptide repeat protein</fullName>
    </recommendedName>
</protein>
<reference evidence="4" key="1">
    <citation type="submission" date="2021-01" db="EMBL/GenBank/DDBJ databases">
        <title>Whole genome shotgun sequence of Actinoplanes ferrugineus NBRC 15555.</title>
        <authorList>
            <person name="Komaki H."/>
            <person name="Tamura T."/>
        </authorList>
    </citation>
    <scope>NUCLEOTIDE SEQUENCE</scope>
    <source>
        <strain evidence="4">NBRC 15555</strain>
    </source>
</reference>
<dbReference type="RefSeq" id="WP_203820177.1">
    <property type="nucleotide sequence ID" value="NZ_BAAABP010000002.1"/>
</dbReference>
<evidence type="ECO:0000256" key="2">
    <source>
        <dbReference type="ARBA" id="ARBA00022803"/>
    </source>
</evidence>
<feature type="repeat" description="TPR" evidence="3">
    <location>
        <begin position="614"/>
        <end position="647"/>
    </location>
</feature>
<sequence length="703" mass="76186">MTSHHWIRGGSRADRTAELGRLGLPAPLATVSAHRRLRGPYTAAGTLIRLVAADALRRDPELGPDHHIALLTSTPELAGQVPPIKVALELTAASGARTRYQARLHSLRVSHGLVDFLLAYLRGLPAEPRVLVVEDVSEADPTDLEFLAVLVRRVPADLLTVVVGSGPAPLADPPGPVSVSLPAALRAHTTAHDAAGGTALPPVTGDLADAFVDSDGTTDDPRALEAYEKLAQPERAARHDRRIEVLRELGERSLEFGAIPFHAEHGSDPAGAGTAALRVAQLNSKNLGLYHSAVDFGLRGRRLVPGGPDDKLWWHFTGDATTSLSALGRAEEVELIYAELRMVSTDSEMHMHGAYATAMLYARHFDDSRRDPRKAREWLHVAIAISTLLPDPKERAFYTVFNRNGLALVETREGRPDRALELLNSGMATLDRELAPGEQLLHRTGLRYNRAQVFIMTGRLTEALADLDTVIEVDPNFHDHYFNRGNVLHRLGRRAEAVEDYGRALALSPPYPEVFYNRGDARAELGDLAGAVEDFSRVIELDPDNADAWLNRAAMRHELGDDDGAWADVTAGLAVRPDGAHLHGLRGRLLAGRGDTDAAWASLTAAVEHDPGLASAWATRGMLAFDNGDLDRAVADLDRSVSLLDNPEIRFNRGVALQEAGRYEEAGRDFAAVLDATGDEDARARLDECRRAASTAFDDAAVS</sequence>
<keyword evidence="5" id="KW-1185">Reference proteome</keyword>
<feature type="repeat" description="TPR" evidence="3">
    <location>
        <begin position="444"/>
        <end position="477"/>
    </location>
</feature>
<dbReference type="SUPFAM" id="SSF48452">
    <property type="entry name" value="TPR-like"/>
    <property type="match status" value="1"/>
</dbReference>
<dbReference type="PROSITE" id="PS50293">
    <property type="entry name" value="TPR_REGION"/>
    <property type="match status" value="1"/>
</dbReference>
<feature type="repeat" description="TPR" evidence="3">
    <location>
        <begin position="512"/>
        <end position="545"/>
    </location>
</feature>
<keyword evidence="2 3" id="KW-0802">TPR repeat</keyword>
<dbReference type="Gene3D" id="1.25.40.10">
    <property type="entry name" value="Tetratricopeptide repeat domain"/>
    <property type="match status" value="3"/>
</dbReference>
<organism evidence="4 5">
    <name type="scientific">Paractinoplanes ferrugineus</name>
    <dbReference type="NCBI Taxonomy" id="113564"/>
    <lineage>
        <taxon>Bacteria</taxon>
        <taxon>Bacillati</taxon>
        <taxon>Actinomycetota</taxon>
        <taxon>Actinomycetes</taxon>
        <taxon>Micromonosporales</taxon>
        <taxon>Micromonosporaceae</taxon>
        <taxon>Paractinoplanes</taxon>
    </lineage>
</organism>
<dbReference type="SMART" id="SM00028">
    <property type="entry name" value="TPR"/>
    <property type="match status" value="7"/>
</dbReference>
<dbReference type="PANTHER" id="PTHR44858:SF1">
    <property type="entry name" value="UDP-N-ACETYLGLUCOSAMINE--PEPTIDE N-ACETYLGLUCOSAMINYLTRANSFERASE SPINDLY-RELATED"/>
    <property type="match status" value="1"/>
</dbReference>
<gene>
    <name evidence="4" type="ORF">Afe05nite_55800</name>
</gene>
<dbReference type="PANTHER" id="PTHR44858">
    <property type="entry name" value="TETRATRICOPEPTIDE REPEAT PROTEIN 6"/>
    <property type="match status" value="1"/>
</dbReference>
<dbReference type="EMBL" id="BOMM01000050">
    <property type="protein sequence ID" value="GIE13740.1"/>
    <property type="molecule type" value="Genomic_DNA"/>
</dbReference>
<dbReference type="Pfam" id="PF13432">
    <property type="entry name" value="TPR_16"/>
    <property type="match status" value="2"/>
</dbReference>
<evidence type="ECO:0000256" key="3">
    <source>
        <dbReference type="PROSITE-ProRule" id="PRU00339"/>
    </source>
</evidence>
<keyword evidence="1" id="KW-0677">Repeat</keyword>